<dbReference type="InterPro" id="IPR001155">
    <property type="entry name" value="OxRdtase_FMN_N"/>
</dbReference>
<dbReference type="CDD" id="cd02933">
    <property type="entry name" value="OYE_like_FMN"/>
    <property type="match status" value="1"/>
</dbReference>
<dbReference type="HOGENOM" id="CLU_012153_0_0_5"/>
<feature type="domain" description="NADH:flavin oxidoreductase/NADH oxidase N-terminal" evidence="4">
    <location>
        <begin position="6"/>
        <end position="342"/>
    </location>
</feature>
<dbReference type="Gene3D" id="3.20.20.70">
    <property type="entry name" value="Aldolase class I"/>
    <property type="match status" value="1"/>
</dbReference>
<dbReference type="PANTHER" id="PTHR22893:SF91">
    <property type="entry name" value="NADPH DEHYDROGENASE 2-RELATED"/>
    <property type="match status" value="1"/>
</dbReference>
<dbReference type="PANTHER" id="PTHR22893">
    <property type="entry name" value="NADH OXIDOREDUCTASE-RELATED"/>
    <property type="match status" value="1"/>
</dbReference>
<dbReference type="KEGG" id="mno:Mnod_4767"/>
<evidence type="ECO:0000256" key="3">
    <source>
        <dbReference type="ARBA" id="ARBA00023002"/>
    </source>
</evidence>
<dbReference type="InterPro" id="IPR045247">
    <property type="entry name" value="Oye-like"/>
</dbReference>
<dbReference type="eggNOG" id="COG1902">
    <property type="taxonomic scope" value="Bacteria"/>
</dbReference>
<dbReference type="SUPFAM" id="SSF51395">
    <property type="entry name" value="FMN-linked oxidoreductases"/>
    <property type="match status" value="1"/>
</dbReference>
<dbReference type="EMBL" id="CP001349">
    <property type="protein sequence ID" value="ACL59631.1"/>
    <property type="molecule type" value="Genomic_DNA"/>
</dbReference>
<evidence type="ECO:0000313" key="6">
    <source>
        <dbReference type="Proteomes" id="UP000008207"/>
    </source>
</evidence>
<keyword evidence="6" id="KW-1185">Reference proteome</keyword>
<accession>B8IFS1</accession>
<evidence type="ECO:0000256" key="2">
    <source>
        <dbReference type="ARBA" id="ARBA00005979"/>
    </source>
</evidence>
<reference evidence="5 6" key="1">
    <citation type="submission" date="2009-01" db="EMBL/GenBank/DDBJ databases">
        <title>Complete sequence of chromosome of Methylobacterium nodulans ORS 2060.</title>
        <authorList>
            <consortium name="US DOE Joint Genome Institute"/>
            <person name="Lucas S."/>
            <person name="Copeland A."/>
            <person name="Lapidus A."/>
            <person name="Glavina del Rio T."/>
            <person name="Dalin E."/>
            <person name="Tice H."/>
            <person name="Bruce D."/>
            <person name="Goodwin L."/>
            <person name="Pitluck S."/>
            <person name="Sims D."/>
            <person name="Brettin T."/>
            <person name="Detter J.C."/>
            <person name="Han C."/>
            <person name="Larimer F."/>
            <person name="Land M."/>
            <person name="Hauser L."/>
            <person name="Kyrpides N."/>
            <person name="Ivanova N."/>
            <person name="Marx C.J."/>
            <person name="Richardson P."/>
        </authorList>
    </citation>
    <scope>NUCLEOTIDE SEQUENCE [LARGE SCALE GENOMIC DNA]</scope>
    <source>
        <strain evidence="6">LMG 21967 / CNCM I-2342 / ORS 2060</strain>
    </source>
</reference>
<organism evidence="5 6">
    <name type="scientific">Methylobacterium nodulans (strain LMG 21967 / CNCM I-2342 / ORS 2060)</name>
    <dbReference type="NCBI Taxonomy" id="460265"/>
    <lineage>
        <taxon>Bacteria</taxon>
        <taxon>Pseudomonadati</taxon>
        <taxon>Pseudomonadota</taxon>
        <taxon>Alphaproteobacteria</taxon>
        <taxon>Hyphomicrobiales</taxon>
        <taxon>Methylobacteriaceae</taxon>
        <taxon>Methylobacterium</taxon>
    </lineage>
</organism>
<dbReference type="RefSeq" id="WP_015931265.1">
    <property type="nucleotide sequence ID" value="NC_011894.1"/>
</dbReference>
<dbReference type="OrthoDB" id="9804454at2"/>
<dbReference type="STRING" id="460265.Mnod_4767"/>
<dbReference type="InterPro" id="IPR013785">
    <property type="entry name" value="Aldolase_TIM"/>
</dbReference>
<gene>
    <name evidence="5" type="ordered locus">Mnod_4767</name>
</gene>
<evidence type="ECO:0000259" key="4">
    <source>
        <dbReference type="Pfam" id="PF00724"/>
    </source>
</evidence>
<evidence type="ECO:0000256" key="1">
    <source>
        <dbReference type="ARBA" id="ARBA00001917"/>
    </source>
</evidence>
<name>B8IFS1_METNO</name>
<dbReference type="AlphaFoldDB" id="B8IFS1"/>
<proteinExistence type="inferred from homology"/>
<comment type="cofactor">
    <cofactor evidence="1">
        <name>FMN</name>
        <dbReference type="ChEBI" id="CHEBI:58210"/>
    </cofactor>
</comment>
<dbReference type="Pfam" id="PF00724">
    <property type="entry name" value="Oxidored_FMN"/>
    <property type="match status" value="1"/>
</dbReference>
<evidence type="ECO:0000313" key="5">
    <source>
        <dbReference type="EMBL" id="ACL59631.1"/>
    </source>
</evidence>
<protein>
    <submittedName>
        <fullName evidence="5">NADH:flavin oxidoreductase/NADH oxidase</fullName>
    </submittedName>
</protein>
<dbReference type="GO" id="GO:0016628">
    <property type="term" value="F:oxidoreductase activity, acting on the CH-CH group of donors, NAD or NADP as acceptor"/>
    <property type="evidence" value="ECO:0007669"/>
    <property type="project" value="UniProtKB-ARBA"/>
</dbReference>
<comment type="similarity">
    <text evidence="2">Belongs to the NADH:flavin oxidoreductase/NADH oxidase family.</text>
</comment>
<keyword evidence="3" id="KW-0560">Oxidoreductase</keyword>
<dbReference type="Proteomes" id="UP000008207">
    <property type="component" value="Chromosome"/>
</dbReference>
<sequence>MMTDLLFRPLTLGAIRLDHRVVMAPLTRMRSRQPGDVPQPLNAEYYGQRASRGGLIIAEATDITEQARGYPGAPGIYTPEQIEGWRGVAEAIHAKGGHLFIQIWHTGRISHSSMQPGGALPVAPSPVAAPGNHMDIRFNAVPFETPRELDEAEIATIVGQFRQAALNARAAGADGVEIHSANGYLIDQFLQDSTNRRTDRYGGSIENRARFQLEIVDAVAAAIGADRVGIRISPWGSFNGMKDSDPGALFDHVTAELGRRGLAYLHVVEPRADQSSDVNALDPNAPDAASRFKSRFGGPLIAAGGFTPESAAAALAGGEVDAVAFGRLFIANPDLPERIRRGAGFNRYDRATFYGGDARGYVDYPALDAAA</sequence>
<dbReference type="FunFam" id="3.20.20.70:FF:000059">
    <property type="entry name" value="N-ethylmaleimide reductase, FMN-linked"/>
    <property type="match status" value="1"/>
</dbReference>
<dbReference type="GO" id="GO:0010181">
    <property type="term" value="F:FMN binding"/>
    <property type="evidence" value="ECO:0007669"/>
    <property type="project" value="InterPro"/>
</dbReference>
<dbReference type="GO" id="GO:0005829">
    <property type="term" value="C:cytosol"/>
    <property type="evidence" value="ECO:0007669"/>
    <property type="project" value="TreeGrafter"/>
</dbReference>
<dbReference type="NCBIfam" id="NF007899">
    <property type="entry name" value="PRK10605.1"/>
    <property type="match status" value="1"/>
</dbReference>